<evidence type="ECO:0000256" key="3">
    <source>
        <dbReference type="ARBA" id="ARBA00022692"/>
    </source>
</evidence>
<comment type="subcellular location">
    <subcellularLocation>
        <location evidence="1">Membrane</location>
        <topology evidence="1">Multi-pass membrane protein</topology>
    </subcellularLocation>
</comment>
<evidence type="ECO:0000256" key="1">
    <source>
        <dbReference type="ARBA" id="ARBA00004141"/>
    </source>
</evidence>
<feature type="transmembrane region" description="Helical" evidence="6">
    <location>
        <begin position="460"/>
        <end position="479"/>
    </location>
</feature>
<feature type="transmembrane region" description="Helical" evidence="6">
    <location>
        <begin position="188"/>
        <end position="207"/>
    </location>
</feature>
<dbReference type="GO" id="GO:0022857">
    <property type="term" value="F:transmembrane transporter activity"/>
    <property type="evidence" value="ECO:0007669"/>
    <property type="project" value="InterPro"/>
</dbReference>
<gene>
    <name evidence="7" type="ORF">ZIOFF_025482</name>
</gene>
<dbReference type="Pfam" id="PF00860">
    <property type="entry name" value="Xan_ur_permease"/>
    <property type="match status" value="1"/>
</dbReference>
<proteinExistence type="inferred from homology"/>
<comment type="caution">
    <text evidence="7">The sequence shown here is derived from an EMBL/GenBank/DDBJ whole genome shotgun (WGS) entry which is preliminary data.</text>
</comment>
<keyword evidence="3 6" id="KW-0812">Transmembrane</keyword>
<dbReference type="AlphaFoldDB" id="A0A8J5GXW0"/>
<keyword evidence="4 6" id="KW-1133">Transmembrane helix</keyword>
<evidence type="ECO:0000256" key="4">
    <source>
        <dbReference type="ARBA" id="ARBA00022989"/>
    </source>
</evidence>
<feature type="transmembrane region" description="Helical" evidence="6">
    <location>
        <begin position="95"/>
        <end position="113"/>
    </location>
</feature>
<sequence>MSPGLKAEDFHPHPVKEQLPFVDYCLTSPPPWQEAIPLGFLHFLVMLGTTVLIPTILVPLMGGGNEEKAKVIQTLLFVSFINTLTQVYFGTRLSTVIGGSYTYLLPTISIILSKRYAYFIDPYERFVHTMRSIQGAYIAASCFQIIVGFFGIWRIFIRFLSPLAAIPFVTLSALGLFYFGFPSAANCIEIGLPTIILLVFFALYLPNAMSGRRVILDRFALVIVVAIVWLYAYILTVAGAYNNRPLQTQLSCRADRSGLIDGSRWFRVPYPFQWGSPIFHAGDCFAVMAASFASLIESTGTLIAVSRLASATPVPPSVFSRGIGWQGIGILLAGMFGTTTGAAASVENCGLLGLTKVGSRRVILISTWFMFCFSICGKFGAFFESIPLPVFAGAYCVLFAYAASAGLGFLQFCNINSFRTKFILGFSFFLGLSIPQYFREYYLLSGLGPVHTGSRTFNDMLNVIFSSPATVAAIIAYFLDCTLHHKEESTRKDRGWHWWEKYRTFKGDVRSEEFYGLPYNLNKYFPSL</sequence>
<dbReference type="PANTHER" id="PTHR11119">
    <property type="entry name" value="XANTHINE-URACIL / VITAMIN C PERMEASE FAMILY MEMBER"/>
    <property type="match status" value="1"/>
</dbReference>
<evidence type="ECO:0000313" key="8">
    <source>
        <dbReference type="Proteomes" id="UP000734854"/>
    </source>
</evidence>
<evidence type="ECO:0000313" key="7">
    <source>
        <dbReference type="EMBL" id="KAG6515097.1"/>
    </source>
</evidence>
<feature type="transmembrane region" description="Helical" evidence="6">
    <location>
        <begin position="389"/>
        <end position="410"/>
    </location>
</feature>
<protein>
    <submittedName>
        <fullName evidence="7">Uncharacterized protein</fullName>
    </submittedName>
</protein>
<feature type="transmembrane region" description="Helical" evidence="6">
    <location>
        <begin position="134"/>
        <end position="153"/>
    </location>
</feature>
<evidence type="ECO:0000256" key="5">
    <source>
        <dbReference type="ARBA" id="ARBA00023136"/>
    </source>
</evidence>
<dbReference type="EMBL" id="JACMSC010000007">
    <property type="protein sequence ID" value="KAG6515097.1"/>
    <property type="molecule type" value="Genomic_DNA"/>
</dbReference>
<organism evidence="7 8">
    <name type="scientific">Zingiber officinale</name>
    <name type="common">Ginger</name>
    <name type="synonym">Amomum zingiber</name>
    <dbReference type="NCBI Taxonomy" id="94328"/>
    <lineage>
        <taxon>Eukaryota</taxon>
        <taxon>Viridiplantae</taxon>
        <taxon>Streptophyta</taxon>
        <taxon>Embryophyta</taxon>
        <taxon>Tracheophyta</taxon>
        <taxon>Spermatophyta</taxon>
        <taxon>Magnoliopsida</taxon>
        <taxon>Liliopsida</taxon>
        <taxon>Zingiberales</taxon>
        <taxon>Zingiberaceae</taxon>
        <taxon>Zingiber</taxon>
    </lineage>
</organism>
<name>A0A8J5GXW0_ZINOF</name>
<reference evidence="7 8" key="1">
    <citation type="submission" date="2020-08" db="EMBL/GenBank/DDBJ databases">
        <title>Plant Genome Project.</title>
        <authorList>
            <person name="Zhang R.-G."/>
        </authorList>
    </citation>
    <scope>NUCLEOTIDE SEQUENCE [LARGE SCALE GENOMIC DNA]</scope>
    <source>
        <tissue evidence="7">Rhizome</tissue>
    </source>
</reference>
<feature type="transmembrane region" description="Helical" evidence="6">
    <location>
        <begin position="219"/>
        <end position="241"/>
    </location>
</feature>
<evidence type="ECO:0000256" key="2">
    <source>
        <dbReference type="ARBA" id="ARBA00008821"/>
    </source>
</evidence>
<feature type="transmembrane region" description="Helical" evidence="6">
    <location>
        <begin position="159"/>
        <end position="181"/>
    </location>
</feature>
<feature type="transmembrane region" description="Helical" evidence="6">
    <location>
        <begin position="36"/>
        <end position="59"/>
    </location>
</feature>
<feature type="transmembrane region" description="Helical" evidence="6">
    <location>
        <begin position="362"/>
        <end position="383"/>
    </location>
</feature>
<accession>A0A8J5GXW0</accession>
<comment type="similarity">
    <text evidence="2">Belongs to the nucleobase:cation symporter-2 (NCS2) (TC 2.A.40) family.</text>
</comment>
<keyword evidence="5 6" id="KW-0472">Membrane</keyword>
<evidence type="ECO:0000256" key="6">
    <source>
        <dbReference type="SAM" id="Phobius"/>
    </source>
</evidence>
<dbReference type="Proteomes" id="UP000734854">
    <property type="component" value="Unassembled WGS sequence"/>
</dbReference>
<dbReference type="OrthoDB" id="1641903at2759"/>
<dbReference type="GO" id="GO:0016020">
    <property type="term" value="C:membrane"/>
    <property type="evidence" value="ECO:0007669"/>
    <property type="project" value="UniProtKB-SubCell"/>
</dbReference>
<keyword evidence="8" id="KW-1185">Reference proteome</keyword>
<feature type="transmembrane region" description="Helical" evidence="6">
    <location>
        <begin position="422"/>
        <end position="438"/>
    </location>
</feature>
<dbReference type="InterPro" id="IPR006043">
    <property type="entry name" value="NCS2"/>
</dbReference>